<protein>
    <submittedName>
        <fullName evidence="2">Serine/threonine-protein kinase pim-3-like isoform X1</fullName>
    </submittedName>
</protein>
<proteinExistence type="predicted"/>
<reference evidence="2" key="1">
    <citation type="submission" date="2025-08" db="UniProtKB">
        <authorList>
            <consortium name="RefSeq"/>
        </authorList>
    </citation>
    <scope>IDENTIFICATION</scope>
    <source>
        <strain evidence="2">Tuebingen</strain>
        <tissue evidence="2">Fibroblasts and whole tissue</tissue>
    </source>
</reference>
<keyword evidence="1" id="KW-1185">Reference proteome</keyword>
<name>A0AC58IXT3_DANRE</name>
<evidence type="ECO:0000313" key="1">
    <source>
        <dbReference type="Proteomes" id="UP000000437"/>
    </source>
</evidence>
<evidence type="ECO:0000313" key="2">
    <source>
        <dbReference type="RefSeq" id="XP_073799035.1"/>
    </source>
</evidence>
<sequence length="200" mass="22600">MLGTISYTTSKWPTYKQAHFMGRSEDGQGELPLEVALMTRITSAPGSPSVLQLLDWFDHPRRYVLILECPAPCQDLQSFCEENGCLDEHLAKKVLVLRRPAPEHQAREPADLHIVPGHQATGLLLWSSAEALGLQILCRHRYNATPPTVWSIGVTLYNILCDCFPFRGAQRVTSRSRLTFPRGLSTGKRFRHNQLLLLRL</sequence>
<dbReference type="RefSeq" id="XP_073799035.1">
    <property type="nucleotide sequence ID" value="XM_073942934.1"/>
</dbReference>
<dbReference type="Proteomes" id="UP000000437">
    <property type="component" value="Chromosome 25"/>
</dbReference>
<organism evidence="1 2">
    <name type="scientific">Danio rerio</name>
    <name type="common">Zebrafish</name>
    <name type="synonym">Brachydanio rerio</name>
    <dbReference type="NCBI Taxonomy" id="7955"/>
    <lineage>
        <taxon>Eukaryota</taxon>
        <taxon>Metazoa</taxon>
        <taxon>Chordata</taxon>
        <taxon>Craniata</taxon>
        <taxon>Vertebrata</taxon>
        <taxon>Euteleostomi</taxon>
        <taxon>Actinopterygii</taxon>
        <taxon>Neopterygii</taxon>
        <taxon>Teleostei</taxon>
        <taxon>Ostariophysi</taxon>
        <taxon>Cypriniformes</taxon>
        <taxon>Danionidae</taxon>
        <taxon>Danioninae</taxon>
        <taxon>Danio</taxon>
    </lineage>
</organism>
<gene>
    <name evidence="2" type="primary">LOC141380917</name>
</gene>
<accession>A0AC58IXT3</accession>